<keyword evidence="1" id="KW-0689">Ribosomal protein</keyword>
<dbReference type="Pfam" id="PF09784">
    <property type="entry name" value="L31"/>
    <property type="match status" value="1"/>
</dbReference>
<dbReference type="PANTHER" id="PTHR28271">
    <property type="entry name" value="54S RIBOSOMAL PROTEIN L31, MITOCHONDRIAL"/>
    <property type="match status" value="1"/>
</dbReference>
<dbReference type="EMBL" id="LN483167">
    <property type="protein sequence ID" value="CDZ97347.1"/>
    <property type="molecule type" value="Genomic_DNA"/>
</dbReference>
<dbReference type="GO" id="GO:0005762">
    <property type="term" value="C:mitochondrial large ribosomal subunit"/>
    <property type="evidence" value="ECO:0007669"/>
    <property type="project" value="TreeGrafter"/>
</dbReference>
<keyword evidence="1" id="KW-0687">Ribonucleoprotein</keyword>
<dbReference type="AlphaFoldDB" id="A0A0F7SKA3"/>
<proteinExistence type="predicted"/>
<dbReference type="InterPro" id="IPR016340">
    <property type="entry name" value="Ribosomal_mL60"/>
</dbReference>
<name>A0A0F7SKA3_PHARH</name>
<evidence type="ECO:0000313" key="1">
    <source>
        <dbReference type="EMBL" id="CDZ97347.1"/>
    </source>
</evidence>
<dbReference type="PANTHER" id="PTHR28271:SF1">
    <property type="entry name" value="LARGE RIBOSOMAL SUBUNIT PROTEIN ML60"/>
    <property type="match status" value="1"/>
</dbReference>
<organism evidence="1">
    <name type="scientific">Phaffia rhodozyma</name>
    <name type="common">Yeast</name>
    <name type="synonym">Xanthophyllomyces dendrorhous</name>
    <dbReference type="NCBI Taxonomy" id="264483"/>
    <lineage>
        <taxon>Eukaryota</taxon>
        <taxon>Fungi</taxon>
        <taxon>Dikarya</taxon>
        <taxon>Basidiomycota</taxon>
        <taxon>Agaricomycotina</taxon>
        <taxon>Tremellomycetes</taxon>
        <taxon>Cystofilobasidiales</taxon>
        <taxon>Mrakiaceae</taxon>
        <taxon>Phaffia</taxon>
    </lineage>
</organism>
<accession>A0A0F7SKA3</accession>
<sequence>MFPSLARLGGLVHKVNAKMSPCQKAGQRKRLKTVDEVIEAVRASGVKLKLLDNCLALPKESEMRAIDKYTTFSRTWPGYRKPLNRVPKFTRLTHRVNPVGY</sequence>
<protein>
    <submittedName>
        <fullName evidence="1">Ribosomal protein L31, mitochondrial</fullName>
    </submittedName>
</protein>
<reference evidence="1" key="1">
    <citation type="submission" date="2014-08" db="EMBL/GenBank/DDBJ databases">
        <authorList>
            <person name="Sharma Rahul"/>
            <person name="Thines Marco"/>
        </authorList>
    </citation>
    <scope>NUCLEOTIDE SEQUENCE</scope>
</reference>
<dbReference type="GO" id="GO:0003735">
    <property type="term" value="F:structural constituent of ribosome"/>
    <property type="evidence" value="ECO:0007669"/>
    <property type="project" value="TreeGrafter"/>
</dbReference>